<dbReference type="GeneID" id="105270723"/>
<keyword evidence="4 5" id="KW-0949">S-adenosyl-L-methionine</keyword>
<evidence type="ECO:0000313" key="9">
    <source>
        <dbReference type="Proteomes" id="UP000694866"/>
    </source>
</evidence>
<dbReference type="OrthoDB" id="273070at2759"/>
<dbReference type="PROSITE" id="PS51515">
    <property type="entry name" value="BIN3_SAM"/>
    <property type="match status" value="1"/>
</dbReference>
<dbReference type="PANTHER" id="PTHR12315:SF1">
    <property type="entry name" value="RNA 5'-MONOPHOSPHATE METHYLTRANSFERASE"/>
    <property type="match status" value="1"/>
</dbReference>
<dbReference type="GO" id="GO:0008171">
    <property type="term" value="F:O-methyltransferase activity"/>
    <property type="evidence" value="ECO:0007669"/>
    <property type="project" value="UniProtKB-UniRule"/>
</dbReference>
<comment type="similarity">
    <text evidence="1 6">Belongs to the methyltransferase superfamily.</text>
</comment>
<dbReference type="CDD" id="cd02440">
    <property type="entry name" value="AdoMet_MTases"/>
    <property type="match status" value="1"/>
</dbReference>
<dbReference type="PANTHER" id="PTHR12315">
    <property type="entry name" value="BICOID-INTERACTING PROTEIN RELATED"/>
    <property type="match status" value="1"/>
</dbReference>
<sequence>MGMEGSDRPEIQIVEDKKVEEREPGASRHGNFKNYYKFHPAEERVRQLPRGLWQLRKNERKYNALDVGCNAGNLTIELHKFLKEELSIDTDIQILGIDLDSNLIERARANTSDPSIHFECLDFFTEIRETAICSYLKELEREKFDVVFCFSITMWIHLNHGDEGLVKFLEEICQMTEMLVIEPQPWNCYRKASRRMRRGGEEDFPLINKLKLTGRMERHVEKIVCGEKCAFRQITTTQDNNWGRKILIFQRKQL</sequence>
<evidence type="ECO:0000259" key="7">
    <source>
        <dbReference type="PROSITE" id="PS51515"/>
    </source>
</evidence>
<evidence type="ECO:0000256" key="1">
    <source>
        <dbReference type="ARBA" id="ARBA00008361"/>
    </source>
</evidence>
<protein>
    <recommendedName>
        <fullName evidence="6">RNA methyltransferase</fullName>
        <ecNumber evidence="6">2.1.1.-</ecNumber>
    </recommendedName>
</protein>
<dbReference type="AlphaFoldDB" id="A0A0C9RLR4"/>
<dbReference type="SUPFAM" id="SSF53335">
    <property type="entry name" value="S-adenosyl-L-methionine-dependent methyltransferases"/>
    <property type="match status" value="1"/>
</dbReference>
<dbReference type="Proteomes" id="UP000694866">
    <property type="component" value="Unplaced"/>
</dbReference>
<dbReference type="GO" id="GO:0032259">
    <property type="term" value="P:methylation"/>
    <property type="evidence" value="ECO:0007669"/>
    <property type="project" value="UniProtKB-KW"/>
</dbReference>
<dbReference type="RefSeq" id="XP_011310144.1">
    <property type="nucleotide sequence ID" value="XM_011311842.1"/>
</dbReference>
<accession>A0A0C9RLR4</accession>
<evidence type="ECO:0000256" key="2">
    <source>
        <dbReference type="ARBA" id="ARBA00022603"/>
    </source>
</evidence>
<evidence type="ECO:0000313" key="8">
    <source>
        <dbReference type="EMBL" id="JAG84049.1"/>
    </source>
</evidence>
<keyword evidence="2 6" id="KW-0489">Methyltransferase</keyword>
<accession>A0A9R1TGS4</accession>
<reference evidence="10" key="2">
    <citation type="submission" date="2025-04" db="UniProtKB">
        <authorList>
            <consortium name="RefSeq"/>
        </authorList>
    </citation>
    <scope>IDENTIFICATION</scope>
    <source>
        <strain evidence="10">USDA-PBARC FA_bdor</strain>
        <tissue evidence="10">Whole organism</tissue>
    </source>
</reference>
<dbReference type="Pfam" id="PF06859">
    <property type="entry name" value="Bin3"/>
    <property type="match status" value="1"/>
</dbReference>
<dbReference type="InterPro" id="IPR039772">
    <property type="entry name" value="Bin3-like"/>
</dbReference>
<dbReference type="InterPro" id="IPR010675">
    <property type="entry name" value="Bin3_C"/>
</dbReference>
<dbReference type="InterPro" id="IPR024160">
    <property type="entry name" value="BIN3_SAM-bd_dom"/>
</dbReference>
<dbReference type="Gene3D" id="3.40.50.150">
    <property type="entry name" value="Vaccinia Virus protein VP39"/>
    <property type="match status" value="1"/>
</dbReference>
<keyword evidence="9" id="KW-1185">Reference proteome</keyword>
<keyword evidence="3 6" id="KW-0808">Transferase</keyword>
<dbReference type="GO" id="GO:0008173">
    <property type="term" value="F:RNA methyltransferase activity"/>
    <property type="evidence" value="ECO:0007669"/>
    <property type="project" value="UniProtKB-UniRule"/>
</dbReference>
<name>A0A0C9RLR4_9HYME</name>
<organism evidence="8">
    <name type="scientific">Fopius arisanus</name>
    <dbReference type="NCBI Taxonomy" id="64838"/>
    <lineage>
        <taxon>Eukaryota</taxon>
        <taxon>Metazoa</taxon>
        <taxon>Ecdysozoa</taxon>
        <taxon>Arthropoda</taxon>
        <taxon>Hexapoda</taxon>
        <taxon>Insecta</taxon>
        <taxon>Pterygota</taxon>
        <taxon>Neoptera</taxon>
        <taxon>Endopterygota</taxon>
        <taxon>Hymenoptera</taxon>
        <taxon>Apocrita</taxon>
        <taxon>Ichneumonoidea</taxon>
        <taxon>Braconidae</taxon>
        <taxon>Opiinae</taxon>
        <taxon>Fopius</taxon>
    </lineage>
</organism>
<proteinExistence type="inferred from homology"/>
<reference evidence="8" key="1">
    <citation type="submission" date="2015-01" db="EMBL/GenBank/DDBJ databases">
        <title>Transcriptome Assembly of Fopius arisanus.</title>
        <authorList>
            <person name="Geib S."/>
        </authorList>
    </citation>
    <scope>NUCLEOTIDE SEQUENCE</scope>
</reference>
<feature type="domain" description="Bin3-type SAM" evidence="7">
    <location>
        <begin position="1"/>
        <end position="254"/>
    </location>
</feature>
<dbReference type="EMBL" id="GBYB01014282">
    <property type="protein sequence ID" value="JAG84049.1"/>
    <property type="molecule type" value="Transcribed_RNA"/>
</dbReference>
<dbReference type="KEGG" id="fas:105270723"/>
<dbReference type="InterPro" id="IPR029063">
    <property type="entry name" value="SAM-dependent_MTases_sf"/>
</dbReference>
<evidence type="ECO:0000256" key="6">
    <source>
        <dbReference type="RuleBase" id="RU367087"/>
    </source>
</evidence>
<evidence type="ECO:0000256" key="3">
    <source>
        <dbReference type="ARBA" id="ARBA00022679"/>
    </source>
</evidence>
<dbReference type="EC" id="2.1.1.-" evidence="6"/>
<evidence type="ECO:0000256" key="4">
    <source>
        <dbReference type="ARBA" id="ARBA00022691"/>
    </source>
</evidence>
<dbReference type="GO" id="GO:0005737">
    <property type="term" value="C:cytoplasm"/>
    <property type="evidence" value="ECO:0007669"/>
    <property type="project" value="TreeGrafter"/>
</dbReference>
<evidence type="ECO:0000313" key="10">
    <source>
        <dbReference type="RefSeq" id="XP_011310144.1"/>
    </source>
</evidence>
<gene>
    <name evidence="8" type="primary">BCDIN3D_1</name>
    <name evidence="10" type="synonym">LOC105270723</name>
    <name evidence="8" type="ORF">g.53569</name>
</gene>
<evidence type="ECO:0000256" key="5">
    <source>
        <dbReference type="PROSITE-ProRule" id="PRU00848"/>
    </source>
</evidence>
<dbReference type="GO" id="GO:2000632">
    <property type="term" value="P:negative regulation of pre-miRNA processing"/>
    <property type="evidence" value="ECO:0007669"/>
    <property type="project" value="TreeGrafter"/>
</dbReference>